<dbReference type="Proteomes" id="UP001396898">
    <property type="component" value="Unassembled WGS sequence"/>
</dbReference>
<feature type="region of interest" description="Disordered" evidence="1">
    <location>
        <begin position="251"/>
        <end position="276"/>
    </location>
</feature>
<reference evidence="2 3" key="1">
    <citation type="submission" date="2023-01" db="EMBL/GenBank/DDBJ databases">
        <title>Analysis of 21 Apiospora genomes using comparative genomics revels a genus with tremendous synthesis potential of carbohydrate active enzymes and secondary metabolites.</title>
        <authorList>
            <person name="Sorensen T."/>
        </authorList>
    </citation>
    <scope>NUCLEOTIDE SEQUENCE [LARGE SCALE GENOMIC DNA]</scope>
    <source>
        <strain evidence="2 3">CBS 20057</strain>
    </source>
</reference>
<gene>
    <name evidence="2" type="ORF">PG991_008880</name>
</gene>
<keyword evidence="3" id="KW-1185">Reference proteome</keyword>
<evidence type="ECO:0000313" key="2">
    <source>
        <dbReference type="EMBL" id="KAK8015992.1"/>
    </source>
</evidence>
<sequence length="276" mass="29340">MHSYLLPTLNSNITATTKFHAKLLVQSFGPLRLLLGFNLPPLRYWILWIRPRGKEGGPTTRRRNLRSMPPPMAPLTASPPLAPLPNHLDDCQLRQCFVKTPPTIHHPHCHQQEQRRHHATWNLAEGAAEAGKHSVVGRDATAGLDVAPARHSQNSRRMAAAEDPGAAEARANEFTHCAQEHAAVANEMATTSPSASPFTRLAGASARLARAAAAAKDELLAAAAARESLAACVKASNAAAVDGAAAREVGPAPGFSGVAVEGDPQVLLPNRQEPCP</sequence>
<comment type="caution">
    <text evidence="2">The sequence shown here is derived from an EMBL/GenBank/DDBJ whole genome shotgun (WGS) entry which is preliminary data.</text>
</comment>
<dbReference type="EMBL" id="JAQQWI010000012">
    <property type="protein sequence ID" value="KAK8015992.1"/>
    <property type="molecule type" value="Genomic_DNA"/>
</dbReference>
<organism evidence="2 3">
    <name type="scientific">Apiospora marii</name>
    <dbReference type="NCBI Taxonomy" id="335849"/>
    <lineage>
        <taxon>Eukaryota</taxon>
        <taxon>Fungi</taxon>
        <taxon>Dikarya</taxon>
        <taxon>Ascomycota</taxon>
        <taxon>Pezizomycotina</taxon>
        <taxon>Sordariomycetes</taxon>
        <taxon>Xylariomycetidae</taxon>
        <taxon>Amphisphaeriales</taxon>
        <taxon>Apiosporaceae</taxon>
        <taxon>Apiospora</taxon>
    </lineage>
</organism>
<protein>
    <submittedName>
        <fullName evidence="2">Uncharacterized protein</fullName>
    </submittedName>
</protein>
<name>A0ABR1RM92_9PEZI</name>
<proteinExistence type="predicted"/>
<evidence type="ECO:0000313" key="3">
    <source>
        <dbReference type="Proteomes" id="UP001396898"/>
    </source>
</evidence>
<accession>A0ABR1RM92</accession>
<evidence type="ECO:0000256" key="1">
    <source>
        <dbReference type="SAM" id="MobiDB-lite"/>
    </source>
</evidence>